<evidence type="ECO:0000313" key="1">
    <source>
        <dbReference type="EMBL" id="KAJ8637516.1"/>
    </source>
</evidence>
<accession>A0ACC2LVX8</accession>
<protein>
    <submittedName>
        <fullName evidence="1">Uncharacterized protein</fullName>
    </submittedName>
</protein>
<keyword evidence="2" id="KW-1185">Reference proteome</keyword>
<organism evidence="1 2">
    <name type="scientific">Persea americana</name>
    <name type="common">Avocado</name>
    <dbReference type="NCBI Taxonomy" id="3435"/>
    <lineage>
        <taxon>Eukaryota</taxon>
        <taxon>Viridiplantae</taxon>
        <taxon>Streptophyta</taxon>
        <taxon>Embryophyta</taxon>
        <taxon>Tracheophyta</taxon>
        <taxon>Spermatophyta</taxon>
        <taxon>Magnoliopsida</taxon>
        <taxon>Magnoliidae</taxon>
        <taxon>Laurales</taxon>
        <taxon>Lauraceae</taxon>
        <taxon>Persea</taxon>
    </lineage>
</organism>
<comment type="caution">
    <text evidence="1">The sequence shown here is derived from an EMBL/GenBank/DDBJ whole genome shotgun (WGS) entry which is preliminary data.</text>
</comment>
<dbReference type="Proteomes" id="UP001234297">
    <property type="component" value="Chromosome 3"/>
</dbReference>
<name>A0ACC2LVX8_PERAE</name>
<reference evidence="1 2" key="1">
    <citation type="journal article" date="2022" name="Hortic Res">
        <title>A haplotype resolved chromosomal level avocado genome allows analysis of novel avocado genes.</title>
        <authorList>
            <person name="Nath O."/>
            <person name="Fletcher S.J."/>
            <person name="Hayward A."/>
            <person name="Shaw L.M."/>
            <person name="Masouleh A.K."/>
            <person name="Furtado A."/>
            <person name="Henry R.J."/>
            <person name="Mitter N."/>
        </authorList>
    </citation>
    <scope>NUCLEOTIDE SEQUENCE [LARGE SCALE GENOMIC DNA]</scope>
    <source>
        <strain evidence="2">cv. Hass</strain>
    </source>
</reference>
<sequence length="121" mass="13191">MPLQKEETESIFYDKFTPDGICFVNKSHLNASLPQCLLLRIHLPHYRGDLLPLPAVSTPASDYAIGPRDGHETTFGLKKSVDSEDGASPIESSISSSSMSPSSSSAIDFLTLCHRLKIVTK</sequence>
<gene>
    <name evidence="1" type="ORF">MRB53_011783</name>
</gene>
<dbReference type="EMBL" id="CM056811">
    <property type="protein sequence ID" value="KAJ8637516.1"/>
    <property type="molecule type" value="Genomic_DNA"/>
</dbReference>
<evidence type="ECO:0000313" key="2">
    <source>
        <dbReference type="Proteomes" id="UP001234297"/>
    </source>
</evidence>
<proteinExistence type="predicted"/>